<dbReference type="InterPro" id="IPR018711">
    <property type="entry name" value="NAGPA"/>
</dbReference>
<comment type="caution">
    <text evidence="3">The sequence shown here is derived from an EMBL/GenBank/DDBJ whole genome shotgun (WGS) entry which is preliminary data.</text>
</comment>
<dbReference type="PANTHER" id="PTHR40446:SF2">
    <property type="entry name" value="N-ACETYLGLUCOSAMINE-1-PHOSPHODIESTER ALPHA-N-ACETYLGLUCOSAMINIDASE"/>
    <property type="match status" value="1"/>
</dbReference>
<dbReference type="NCBIfam" id="TIGR04183">
    <property type="entry name" value="Por_Secre_tail"/>
    <property type="match status" value="1"/>
</dbReference>
<protein>
    <submittedName>
        <fullName evidence="3">DUF4091 domain-containing protein</fullName>
    </submittedName>
</protein>
<evidence type="ECO:0000259" key="2">
    <source>
        <dbReference type="Pfam" id="PF13320"/>
    </source>
</evidence>
<dbReference type="AlphaFoldDB" id="A0A413VPB6"/>
<dbReference type="InterPro" id="IPR025150">
    <property type="entry name" value="GH123_cat"/>
</dbReference>
<gene>
    <name evidence="3" type="ORF">DW888_10185</name>
</gene>
<evidence type="ECO:0000313" key="3">
    <source>
        <dbReference type="EMBL" id="RHB35477.1"/>
    </source>
</evidence>
<evidence type="ECO:0000259" key="1">
    <source>
        <dbReference type="Pfam" id="PF09992"/>
    </source>
</evidence>
<name>A0A413VPB6_9BACE</name>
<feature type="domain" description="Phosphodiester glycosidase" evidence="1">
    <location>
        <begin position="762"/>
        <end position="884"/>
    </location>
</feature>
<proteinExistence type="predicted"/>
<dbReference type="EMBL" id="QSGO01000006">
    <property type="protein sequence ID" value="RHB35477.1"/>
    <property type="molecule type" value="Genomic_DNA"/>
</dbReference>
<dbReference type="Pfam" id="PF13320">
    <property type="entry name" value="GH123_cat"/>
    <property type="match status" value="1"/>
</dbReference>
<evidence type="ECO:0000313" key="4">
    <source>
        <dbReference type="Proteomes" id="UP000284379"/>
    </source>
</evidence>
<dbReference type="Proteomes" id="UP000284379">
    <property type="component" value="Unassembled WGS sequence"/>
</dbReference>
<sequence length="1066" mass="121177">MKKYLILVVSWLLLGSGQLVKEASDNVWVLPCTELLENYQDFPAKEWNEVVLGKGETEHLQVVLNTIPKEKITISSSIPEAFNVHYRMLTDIDGYKDALVPFVSTIQATGSTSVVWLTFETPRNSQPGTYEYTVSIKTLRNSINLKFKVRVADYEIPLTPSIPSEFCIDIDNLPDNGSDEQKELWNEFLLSRRIDPYYGKLIDRNTWRWDNCFSPWPWDDPRSRKLLQDKRFCRFALPCMLEDDELLRMCNDMEEKGYFDRCYFYIWDEPKTPEHYEQIAKESAHILSLKPNAKMLVPISSFLVEGEHKWDYDYTFDFLTKYVKIFPIAAEQYNCENSGAEKFRKLVEPRAEWWTYVCCGPTGVQPNFLFAQTPFHNRAIMWRVWKEQETGFLYWGVNRYRLNPFAFDTSLNAVGDGGLVFPGDLFNIKEPVASARLERWKEGQEDYELLKMVEDKAGRHVAEKILEQVYKSPSDYTRSSAEISSFRKKLIEIIETYNPSNQVIIRGEQHQVDTLNTYIPGPGCDYVHIRIEDMPIEAHILKIDLQNPHTQIRTFLGKNTIEGLERVSAACDRYSSETADAYAGINGDFFNIKAHNELPIGAPRGGCIADGVVQREPRNMDWAFATIDYTNKPTLDNMSFEGSVTSMKAPISSYRFYDVNLPRTDCYSCDLTFYNEFAGGYTRMDENADIGDKLKTEVFFKPAEGYKWKVNAPVACIITRIIKDTEGHNALEAGESALSGIAQAKTFLDKLTIGQKLNIKMTIKTPQNETPFIKEMIGGNSLLMKNGILTDCNFNDSYNNVLYPRTGVGCSADGKWLYMMAIDGRQEHSRGVYTDEMCDLFRSLGAANVVGFDGGGSTGMVVNHAVVNKPSDGNERAVTNGWLLQTSAPVDKNIVRMDFNYWNKEQITSGSIPLKVMGYNQYSVLTDTDITGAILSCSPGLGYIKDRTLILNGPEKKGTVTATFNGISVTRYLNLSISTGINQTIKTATPIEFYRAPDSNVFYLTKKNTDLCKIAYSLYTINGICLKQEVTEFTDNIRLDFTDISSGIYILRVNMASENHSFKLII</sequence>
<dbReference type="Pfam" id="PF09992">
    <property type="entry name" value="NAGPA"/>
    <property type="match status" value="1"/>
</dbReference>
<feature type="domain" description="Glycoside hydrolase 123 catalytic" evidence="2">
    <location>
        <begin position="250"/>
        <end position="452"/>
    </location>
</feature>
<reference evidence="3 4" key="1">
    <citation type="submission" date="2018-08" db="EMBL/GenBank/DDBJ databases">
        <title>A genome reference for cultivated species of the human gut microbiota.</title>
        <authorList>
            <person name="Zou Y."/>
            <person name="Xue W."/>
            <person name="Luo G."/>
        </authorList>
    </citation>
    <scope>NUCLEOTIDE SEQUENCE [LARGE SCALE GENOMIC DNA]</scope>
    <source>
        <strain evidence="3 4">AM40-30BH</strain>
    </source>
</reference>
<dbReference type="PANTHER" id="PTHR40446">
    <property type="entry name" value="N-ACETYLGLUCOSAMINE-1-PHOSPHODIESTER ALPHA-N-ACETYLGLUCOSAMINIDASE"/>
    <property type="match status" value="1"/>
</dbReference>
<dbReference type="RefSeq" id="WP_122201449.1">
    <property type="nucleotide sequence ID" value="NZ_CABJFV010000006.1"/>
</dbReference>
<dbReference type="InterPro" id="IPR026444">
    <property type="entry name" value="Secre_tail"/>
</dbReference>
<accession>A0A413VPB6</accession>
<organism evidence="3 4">
    <name type="scientific">Bacteroides nordii</name>
    <dbReference type="NCBI Taxonomy" id="291645"/>
    <lineage>
        <taxon>Bacteria</taxon>
        <taxon>Pseudomonadati</taxon>
        <taxon>Bacteroidota</taxon>
        <taxon>Bacteroidia</taxon>
        <taxon>Bacteroidales</taxon>
        <taxon>Bacteroidaceae</taxon>
        <taxon>Bacteroides</taxon>
    </lineage>
</organism>